<comment type="caution">
    <text evidence="2">The sequence shown here is derived from an EMBL/GenBank/DDBJ whole genome shotgun (WGS) entry which is preliminary data.</text>
</comment>
<feature type="signal peptide" evidence="1">
    <location>
        <begin position="1"/>
        <end position="26"/>
    </location>
</feature>
<organism evidence="2 3">
    <name type="scientific">Streptomyces exfoliatus</name>
    <name type="common">Streptomyces hydrogenans</name>
    <dbReference type="NCBI Taxonomy" id="1905"/>
    <lineage>
        <taxon>Bacteria</taxon>
        <taxon>Bacillati</taxon>
        <taxon>Actinomycetota</taxon>
        <taxon>Actinomycetes</taxon>
        <taxon>Kitasatosporales</taxon>
        <taxon>Streptomycetaceae</taxon>
        <taxon>Streptomyces</taxon>
    </lineage>
</organism>
<evidence type="ECO:0000256" key="1">
    <source>
        <dbReference type="SAM" id="SignalP"/>
    </source>
</evidence>
<dbReference type="PROSITE" id="PS51257">
    <property type="entry name" value="PROKAR_LIPOPROTEIN"/>
    <property type="match status" value="1"/>
</dbReference>
<evidence type="ECO:0000313" key="2">
    <source>
        <dbReference type="EMBL" id="MEU7293996.1"/>
    </source>
</evidence>
<keyword evidence="3" id="KW-1185">Reference proteome</keyword>
<name>A0ABV3CVR8_STREX</name>
<reference evidence="2 3" key="1">
    <citation type="submission" date="2024-06" db="EMBL/GenBank/DDBJ databases">
        <title>The Natural Products Discovery Center: Release of the First 8490 Sequenced Strains for Exploring Actinobacteria Biosynthetic Diversity.</title>
        <authorList>
            <person name="Kalkreuter E."/>
            <person name="Kautsar S.A."/>
            <person name="Yang D."/>
            <person name="Bader C.D."/>
            <person name="Teijaro C.N."/>
            <person name="Fluegel L."/>
            <person name="Davis C.M."/>
            <person name="Simpson J.R."/>
            <person name="Lauterbach L."/>
            <person name="Steele A.D."/>
            <person name="Gui C."/>
            <person name="Meng S."/>
            <person name="Li G."/>
            <person name="Viehrig K."/>
            <person name="Ye F."/>
            <person name="Su P."/>
            <person name="Kiefer A.F."/>
            <person name="Nichols A."/>
            <person name="Cepeda A.J."/>
            <person name="Yan W."/>
            <person name="Fan B."/>
            <person name="Jiang Y."/>
            <person name="Adhikari A."/>
            <person name="Zheng C.-J."/>
            <person name="Schuster L."/>
            <person name="Cowan T.M."/>
            <person name="Smanski M.J."/>
            <person name="Chevrette M.G."/>
            <person name="De Carvalho L.P.S."/>
            <person name="Shen B."/>
        </authorList>
    </citation>
    <scope>NUCLEOTIDE SEQUENCE [LARGE SCALE GENOMIC DNA]</scope>
    <source>
        <strain evidence="2 3">NPDC045705</strain>
    </source>
</reference>
<evidence type="ECO:0008006" key="4">
    <source>
        <dbReference type="Google" id="ProtNLM"/>
    </source>
</evidence>
<dbReference type="RefSeq" id="WP_359206419.1">
    <property type="nucleotide sequence ID" value="NZ_JBEZAM010000012.1"/>
</dbReference>
<evidence type="ECO:0000313" key="3">
    <source>
        <dbReference type="Proteomes" id="UP001551210"/>
    </source>
</evidence>
<proteinExistence type="predicted"/>
<sequence>MRRTTAAALALAATTALGLTLTGCDAAQEKAGDVFSSATAAVASAAEEKMNEVRDGVNAGGDVEAGPTSTDGDRTVAEITATNPKDTAADYTIMVNFRDAEGKFLDSVVLNIGGVEPGASKSGTARSNRTLTGATTAEISQALRH</sequence>
<dbReference type="EMBL" id="JBEZAM010000012">
    <property type="protein sequence ID" value="MEU7293996.1"/>
    <property type="molecule type" value="Genomic_DNA"/>
</dbReference>
<dbReference type="Proteomes" id="UP001551210">
    <property type="component" value="Unassembled WGS sequence"/>
</dbReference>
<keyword evidence="1" id="KW-0732">Signal</keyword>
<protein>
    <recommendedName>
        <fullName evidence="4">Lipoprotein</fullName>
    </recommendedName>
</protein>
<accession>A0ABV3CVR8</accession>
<feature type="chain" id="PRO_5046278340" description="Lipoprotein" evidence="1">
    <location>
        <begin position="27"/>
        <end position="145"/>
    </location>
</feature>
<gene>
    <name evidence="2" type="ORF">AB0A76_12440</name>
</gene>